<dbReference type="Gene3D" id="1.10.510.10">
    <property type="entry name" value="Transferase(Phosphotransferase) domain 1"/>
    <property type="match status" value="1"/>
</dbReference>
<evidence type="ECO:0000256" key="4">
    <source>
        <dbReference type="ARBA" id="ARBA00022840"/>
    </source>
</evidence>
<evidence type="ECO:0000259" key="6">
    <source>
        <dbReference type="PROSITE" id="PS50011"/>
    </source>
</evidence>
<dbReference type="SUPFAM" id="SSF50814">
    <property type="entry name" value="Lipocalins"/>
    <property type="match status" value="1"/>
</dbReference>
<evidence type="ECO:0000256" key="2">
    <source>
        <dbReference type="ARBA" id="ARBA00022741"/>
    </source>
</evidence>
<dbReference type="PRINTS" id="PR00178">
    <property type="entry name" value="FATTYACIDBP"/>
</dbReference>
<dbReference type="CDD" id="cd00742">
    <property type="entry name" value="FABP"/>
    <property type="match status" value="1"/>
</dbReference>
<name>A0AAV5T3S8_9BILA</name>
<dbReference type="Gene3D" id="2.40.128.20">
    <property type="match status" value="1"/>
</dbReference>
<organism evidence="7 8">
    <name type="scientific">Pristionchus entomophagus</name>
    <dbReference type="NCBI Taxonomy" id="358040"/>
    <lineage>
        <taxon>Eukaryota</taxon>
        <taxon>Metazoa</taxon>
        <taxon>Ecdysozoa</taxon>
        <taxon>Nematoda</taxon>
        <taxon>Chromadorea</taxon>
        <taxon>Rhabditida</taxon>
        <taxon>Rhabditina</taxon>
        <taxon>Diplogasteromorpha</taxon>
        <taxon>Diplogasteroidea</taxon>
        <taxon>Neodiplogasteridae</taxon>
        <taxon>Pristionchus</taxon>
    </lineage>
</organism>
<comment type="caution">
    <text evidence="7">The sequence shown here is derived from an EMBL/GenBank/DDBJ whole genome shotgun (WGS) entry which is preliminary data.</text>
</comment>
<feature type="region of interest" description="Disordered" evidence="5">
    <location>
        <begin position="250"/>
        <end position="272"/>
    </location>
</feature>
<dbReference type="EMBL" id="BTSX01000002">
    <property type="protein sequence ID" value="GMS86361.1"/>
    <property type="molecule type" value="Genomic_DNA"/>
</dbReference>
<protein>
    <recommendedName>
        <fullName evidence="6">Protein kinase domain-containing protein</fullName>
    </recommendedName>
</protein>
<dbReference type="InterPro" id="IPR000719">
    <property type="entry name" value="Prot_kinase_dom"/>
</dbReference>
<dbReference type="PANTHER" id="PTHR11042">
    <property type="entry name" value="EUKARYOTIC TRANSLATION INITIATION FACTOR 2-ALPHA KINASE EIF2-ALPHA KINASE -RELATED"/>
    <property type="match status" value="1"/>
</dbReference>
<dbReference type="InterPro" id="IPR000463">
    <property type="entry name" value="Fatty_acid-bd"/>
</dbReference>
<dbReference type="AlphaFoldDB" id="A0AAV5T3S8"/>
<feature type="compositionally biased region" description="Low complexity" evidence="5">
    <location>
        <begin position="252"/>
        <end position="272"/>
    </location>
</feature>
<gene>
    <name evidence="7" type="ORF">PENTCL1PPCAC_8536</name>
</gene>
<dbReference type="InterPro" id="IPR012674">
    <property type="entry name" value="Calycin"/>
</dbReference>
<accession>A0AAV5T3S8</accession>
<dbReference type="GO" id="GO:0008289">
    <property type="term" value="F:lipid binding"/>
    <property type="evidence" value="ECO:0007669"/>
    <property type="project" value="InterPro"/>
</dbReference>
<keyword evidence="2" id="KW-0547">Nucleotide-binding</keyword>
<dbReference type="GO" id="GO:0005524">
    <property type="term" value="F:ATP binding"/>
    <property type="evidence" value="ECO:0007669"/>
    <property type="project" value="UniProtKB-KW"/>
</dbReference>
<keyword evidence="8" id="KW-1185">Reference proteome</keyword>
<dbReference type="PROSITE" id="PS50011">
    <property type="entry name" value="PROTEIN_KINASE_DOM"/>
    <property type="match status" value="1"/>
</dbReference>
<keyword evidence="1" id="KW-0808">Transferase</keyword>
<evidence type="ECO:0000256" key="5">
    <source>
        <dbReference type="SAM" id="MobiDB-lite"/>
    </source>
</evidence>
<dbReference type="SUPFAM" id="SSF56112">
    <property type="entry name" value="Protein kinase-like (PK-like)"/>
    <property type="match status" value="1"/>
</dbReference>
<reference evidence="7" key="1">
    <citation type="submission" date="2023-10" db="EMBL/GenBank/DDBJ databases">
        <title>Genome assembly of Pristionchus species.</title>
        <authorList>
            <person name="Yoshida K."/>
            <person name="Sommer R.J."/>
        </authorList>
    </citation>
    <scope>NUCLEOTIDE SEQUENCE</scope>
    <source>
        <strain evidence="7">RS0144</strain>
    </source>
</reference>
<dbReference type="InterPro" id="IPR050339">
    <property type="entry name" value="CC_SR_Kinase"/>
</dbReference>
<evidence type="ECO:0000256" key="1">
    <source>
        <dbReference type="ARBA" id="ARBA00022679"/>
    </source>
</evidence>
<dbReference type="InterPro" id="IPR011009">
    <property type="entry name" value="Kinase-like_dom_sf"/>
</dbReference>
<evidence type="ECO:0000313" key="8">
    <source>
        <dbReference type="Proteomes" id="UP001432027"/>
    </source>
</evidence>
<evidence type="ECO:0000313" key="7">
    <source>
        <dbReference type="EMBL" id="GMS86361.1"/>
    </source>
</evidence>
<feature type="domain" description="Protein kinase" evidence="6">
    <location>
        <begin position="1"/>
        <end position="93"/>
    </location>
</feature>
<evidence type="ECO:0000256" key="3">
    <source>
        <dbReference type="ARBA" id="ARBA00022777"/>
    </source>
</evidence>
<dbReference type="GO" id="GO:0004694">
    <property type="term" value="F:eukaryotic translation initiation factor 2alpha kinase activity"/>
    <property type="evidence" value="ECO:0007669"/>
    <property type="project" value="TreeGrafter"/>
</dbReference>
<dbReference type="PANTHER" id="PTHR11042:SF91">
    <property type="entry name" value="EUKARYOTIC TRANSLATION INITIATION FACTOR 2-ALPHA KINASE"/>
    <property type="match status" value="1"/>
</dbReference>
<dbReference type="GO" id="GO:0005634">
    <property type="term" value="C:nucleus"/>
    <property type="evidence" value="ECO:0007669"/>
    <property type="project" value="TreeGrafter"/>
</dbReference>
<proteinExistence type="predicted"/>
<dbReference type="GO" id="GO:0005737">
    <property type="term" value="C:cytoplasm"/>
    <property type="evidence" value="ECO:0007669"/>
    <property type="project" value="TreeGrafter"/>
</dbReference>
<keyword evidence="4" id="KW-0067">ATP-binding</keyword>
<keyword evidence="3" id="KW-0418">Kinase</keyword>
<dbReference type="Proteomes" id="UP001432027">
    <property type="component" value="Unassembled WGS sequence"/>
</dbReference>
<sequence length="354" mass="39074">MANIPTPMYRAPEQVGWKYSSKVDIFTLGLILVELCMVMTQEKAAKIFDNYRSGKLNIDLGVPPEVNEVINWLTSVSEAARPECGEILEHSRLMEHESKRTTPFMISNELSSSYYRSSSLFSLFKGVDEKFCEALLHEMLKKTAVKLCDLDGAETAKELVSDKKLDILPDHAVAQGAPILAATLYQQSGASEPNGEVGLHSTPLCPNTQVSVTYSWVDSICSSVFKGGDAAPTEVHGPESSAENHAIDVPSDDIISSSSPPAESPSSVEQSSHSAIADQFVGKWENITSENSEAYLREIGVFNVRKLSKIHPTLTFEVNEDEWTITSCLFSSMSVFMKHVTKFKLGQEFEHKKE</sequence>